<organism evidence="11 12">
    <name type="scientific">Thermocatellispora tengchongensis</name>
    <dbReference type="NCBI Taxonomy" id="1073253"/>
    <lineage>
        <taxon>Bacteria</taxon>
        <taxon>Bacillati</taxon>
        <taxon>Actinomycetota</taxon>
        <taxon>Actinomycetes</taxon>
        <taxon>Streptosporangiales</taxon>
        <taxon>Streptosporangiaceae</taxon>
        <taxon>Thermocatellispora</taxon>
    </lineage>
</organism>
<evidence type="ECO:0000256" key="4">
    <source>
        <dbReference type="ARBA" id="ARBA00022723"/>
    </source>
</evidence>
<dbReference type="PIRSF" id="PIRSF001480">
    <property type="entry name" value="Mannose-6-phosphate_isomerase"/>
    <property type="match status" value="1"/>
</dbReference>
<evidence type="ECO:0000256" key="7">
    <source>
        <dbReference type="PIRSR" id="PIRSR001480-1"/>
    </source>
</evidence>
<dbReference type="GO" id="GO:0005975">
    <property type="term" value="P:carbohydrate metabolic process"/>
    <property type="evidence" value="ECO:0007669"/>
    <property type="project" value="InterPro"/>
</dbReference>
<evidence type="ECO:0000256" key="9">
    <source>
        <dbReference type="SAM" id="MobiDB-lite"/>
    </source>
</evidence>
<feature type="binding site" evidence="8">
    <location>
        <position position="99"/>
    </location>
    <ligand>
        <name>Zn(2+)</name>
        <dbReference type="ChEBI" id="CHEBI:29105"/>
    </ligand>
</feature>
<dbReference type="InterPro" id="IPR016305">
    <property type="entry name" value="Mannose-6-P_Isomerase"/>
</dbReference>
<feature type="active site" evidence="7">
    <location>
        <position position="272"/>
    </location>
</feature>
<evidence type="ECO:0000256" key="2">
    <source>
        <dbReference type="ARBA" id="ARBA00010772"/>
    </source>
</evidence>
<reference evidence="11 12" key="1">
    <citation type="submission" date="2020-08" db="EMBL/GenBank/DDBJ databases">
        <title>Genomic Encyclopedia of Type Strains, Phase IV (KMG-IV): sequencing the most valuable type-strain genomes for metagenomic binning, comparative biology and taxonomic classification.</title>
        <authorList>
            <person name="Goeker M."/>
        </authorList>
    </citation>
    <scope>NUCLEOTIDE SEQUENCE [LARGE SCALE GENOMIC DNA]</scope>
    <source>
        <strain evidence="11 12">DSM 45615</strain>
    </source>
</reference>
<dbReference type="Pfam" id="PF20511">
    <property type="entry name" value="PMI_typeI_cat"/>
    <property type="match status" value="1"/>
</dbReference>
<proteinExistence type="inferred from homology"/>
<evidence type="ECO:0000256" key="6">
    <source>
        <dbReference type="ARBA" id="ARBA00023235"/>
    </source>
</evidence>
<feature type="binding site" evidence="8">
    <location>
        <position position="136"/>
    </location>
    <ligand>
        <name>Zn(2+)</name>
        <dbReference type="ChEBI" id="CHEBI:29105"/>
    </ligand>
</feature>
<comment type="caution">
    <text evidence="11">The sequence shown here is derived from an EMBL/GenBank/DDBJ whole genome shotgun (WGS) entry which is preliminary data.</text>
</comment>
<dbReference type="PRINTS" id="PR00714">
    <property type="entry name" value="MAN6PISMRASE"/>
</dbReference>
<dbReference type="GO" id="GO:0009298">
    <property type="term" value="P:GDP-mannose biosynthetic process"/>
    <property type="evidence" value="ECO:0007669"/>
    <property type="project" value="InterPro"/>
</dbReference>
<dbReference type="InterPro" id="IPR001250">
    <property type="entry name" value="Man6P_Isoase-1"/>
</dbReference>
<dbReference type="Gene3D" id="1.10.441.10">
    <property type="entry name" value="Phosphomannose Isomerase, domain 2"/>
    <property type="match status" value="1"/>
</dbReference>
<keyword evidence="4 8" id="KW-0479">Metal-binding</keyword>
<evidence type="ECO:0000256" key="8">
    <source>
        <dbReference type="PIRSR" id="PIRSR001480-2"/>
    </source>
</evidence>
<dbReference type="NCBIfam" id="TIGR00218">
    <property type="entry name" value="manA"/>
    <property type="match status" value="1"/>
</dbReference>
<name>A0A840P016_9ACTN</name>
<evidence type="ECO:0000256" key="5">
    <source>
        <dbReference type="ARBA" id="ARBA00022833"/>
    </source>
</evidence>
<evidence type="ECO:0000313" key="11">
    <source>
        <dbReference type="EMBL" id="MBB5131283.1"/>
    </source>
</evidence>
<feature type="domain" description="Phosphomannose isomerase type I catalytic" evidence="10">
    <location>
        <begin position="5"/>
        <end position="151"/>
    </location>
</feature>
<dbReference type="GO" id="GO:0004476">
    <property type="term" value="F:mannose-6-phosphate isomerase activity"/>
    <property type="evidence" value="ECO:0007669"/>
    <property type="project" value="UniProtKB-EC"/>
</dbReference>
<comment type="cofactor">
    <cofactor evidence="8">
        <name>Zn(2+)</name>
        <dbReference type="ChEBI" id="CHEBI:29105"/>
    </cofactor>
    <text evidence="8">Binds 1 zinc ion per subunit.</text>
</comment>
<dbReference type="PANTHER" id="PTHR10309">
    <property type="entry name" value="MANNOSE-6-PHOSPHATE ISOMERASE"/>
    <property type="match status" value="1"/>
</dbReference>
<dbReference type="InterPro" id="IPR046457">
    <property type="entry name" value="PMI_typeI_cat"/>
</dbReference>
<protein>
    <recommendedName>
        <fullName evidence="3">mannose-6-phosphate isomerase</fullName>
        <ecNumber evidence="3">5.3.1.8</ecNumber>
    </recommendedName>
</protein>
<dbReference type="SUPFAM" id="SSF51182">
    <property type="entry name" value="RmlC-like cupins"/>
    <property type="match status" value="1"/>
</dbReference>
<evidence type="ECO:0000259" key="10">
    <source>
        <dbReference type="Pfam" id="PF20511"/>
    </source>
</evidence>
<dbReference type="GO" id="GO:0005829">
    <property type="term" value="C:cytosol"/>
    <property type="evidence" value="ECO:0007669"/>
    <property type="project" value="TreeGrafter"/>
</dbReference>
<dbReference type="CDD" id="cd07011">
    <property type="entry name" value="cupin_PMI_type_I_N"/>
    <property type="match status" value="1"/>
</dbReference>
<dbReference type="InterPro" id="IPR011051">
    <property type="entry name" value="RmlC_Cupin_sf"/>
</dbReference>
<gene>
    <name evidence="11" type="ORF">HNP84_000989</name>
</gene>
<dbReference type="GO" id="GO:0008270">
    <property type="term" value="F:zinc ion binding"/>
    <property type="evidence" value="ECO:0007669"/>
    <property type="project" value="InterPro"/>
</dbReference>
<evidence type="ECO:0000256" key="1">
    <source>
        <dbReference type="ARBA" id="ARBA00000757"/>
    </source>
</evidence>
<dbReference type="Proteomes" id="UP000578449">
    <property type="component" value="Unassembled WGS sequence"/>
</dbReference>
<accession>A0A840P016</accession>
<dbReference type="AlphaFoldDB" id="A0A840P016"/>
<comment type="similarity">
    <text evidence="2">Belongs to the mannose-6-phosphate isomerase type 1 family.</text>
</comment>
<dbReference type="RefSeq" id="WP_185048129.1">
    <property type="nucleotide sequence ID" value="NZ_BAABIX010000023.1"/>
</dbReference>
<feature type="binding site" evidence="8">
    <location>
        <position position="101"/>
    </location>
    <ligand>
        <name>Zn(2+)</name>
        <dbReference type="ChEBI" id="CHEBI:29105"/>
    </ligand>
</feature>
<keyword evidence="5 8" id="KW-0862">Zinc</keyword>
<dbReference type="EMBL" id="JACHGN010000002">
    <property type="protein sequence ID" value="MBB5131283.1"/>
    <property type="molecule type" value="Genomic_DNA"/>
</dbReference>
<dbReference type="PANTHER" id="PTHR10309:SF0">
    <property type="entry name" value="MANNOSE-6-PHOSPHATE ISOMERASE"/>
    <property type="match status" value="1"/>
</dbReference>
<dbReference type="Gene3D" id="2.60.120.10">
    <property type="entry name" value="Jelly Rolls"/>
    <property type="match status" value="2"/>
</dbReference>
<feature type="region of interest" description="Disordered" evidence="9">
    <location>
        <begin position="349"/>
        <end position="371"/>
    </location>
</feature>
<keyword evidence="12" id="KW-1185">Reference proteome</keyword>
<evidence type="ECO:0000256" key="3">
    <source>
        <dbReference type="ARBA" id="ARBA00011956"/>
    </source>
</evidence>
<sequence length="404" mass="41776">MTAVLPMTNPIRPYAWGSRTAIAALQGREPAAGPEAELWMGAHPASPSVLTTRGGPIPLPDLIAGDPEGTLGAEALGRFGPRLPFLLKVLAADEPLSLQVHPSPEQAAAGFERENRAGIPLGAPDRNYRDPYAKPELLCALEPFEALSGFRAPAESAALLESLGVPALEPTVKLLSAGAVHTAVSELLTLPAAEREPLVSAVAAACAAREDLVWAAGLAGHYPGDSGVVIALCMNRVVLAPGEAMYVPAGQPHSYMRGVGVEIMGSSDNVLRGGLTGKHIDIPELLAILSPEPAEPAVVRPAARDGVEVYETPAAEFRLSRVRLDGNLDLPATGPRILLSVAGTVTVRRRPRDGQGNPGDRLEHGTPGEHDEIALAPGASAFAPASAGPLMLSGHGTVFVATTG</sequence>
<dbReference type="InterPro" id="IPR014710">
    <property type="entry name" value="RmlC-like_jellyroll"/>
</dbReference>
<feature type="compositionally biased region" description="Basic and acidic residues" evidence="9">
    <location>
        <begin position="360"/>
        <end position="371"/>
    </location>
</feature>
<dbReference type="EC" id="5.3.1.8" evidence="3"/>
<comment type="catalytic activity">
    <reaction evidence="1">
        <text>D-mannose 6-phosphate = D-fructose 6-phosphate</text>
        <dbReference type="Rhea" id="RHEA:12356"/>
        <dbReference type="ChEBI" id="CHEBI:58735"/>
        <dbReference type="ChEBI" id="CHEBI:61527"/>
        <dbReference type="EC" id="5.3.1.8"/>
    </reaction>
</comment>
<keyword evidence="6 11" id="KW-0413">Isomerase</keyword>
<evidence type="ECO:0000313" key="12">
    <source>
        <dbReference type="Proteomes" id="UP000578449"/>
    </source>
</evidence>
<feature type="binding site" evidence="8">
    <location>
        <position position="253"/>
    </location>
    <ligand>
        <name>Zn(2+)</name>
        <dbReference type="ChEBI" id="CHEBI:29105"/>
    </ligand>
</feature>